<dbReference type="STRING" id="301967.A6E15_19355"/>
<organism evidence="2 3">
    <name type="scientific">Natrinema saccharevitans</name>
    <dbReference type="NCBI Taxonomy" id="301967"/>
    <lineage>
        <taxon>Archaea</taxon>
        <taxon>Methanobacteriati</taxon>
        <taxon>Methanobacteriota</taxon>
        <taxon>Stenosarchaea group</taxon>
        <taxon>Halobacteria</taxon>
        <taxon>Halobacteriales</taxon>
        <taxon>Natrialbaceae</taxon>
        <taxon>Natrinema</taxon>
    </lineage>
</organism>
<sequence length="101" mass="10933">MNSVSTTQRRTVTAVGSKFALLVGPPDTVAVRARHCPVRPLDLTVAVTAITPILGDRSVARLPRAVTDTEVALEATRVGQPPKVLVRGRGRDRQARGDRRR</sequence>
<feature type="compositionally biased region" description="Basic and acidic residues" evidence="1">
    <location>
        <begin position="89"/>
        <end position="101"/>
    </location>
</feature>
<evidence type="ECO:0000256" key="1">
    <source>
        <dbReference type="SAM" id="MobiDB-lite"/>
    </source>
</evidence>
<feature type="region of interest" description="Disordered" evidence="1">
    <location>
        <begin position="82"/>
        <end position="101"/>
    </location>
</feature>
<dbReference type="EMBL" id="LWLN01000003">
    <property type="protein sequence ID" value="OLZ39122.1"/>
    <property type="molecule type" value="Genomic_DNA"/>
</dbReference>
<dbReference type="Proteomes" id="UP000189370">
    <property type="component" value="Unassembled WGS sequence"/>
</dbReference>
<dbReference type="AlphaFoldDB" id="A0A1S8AR37"/>
<gene>
    <name evidence="2" type="ORF">A6E15_19355</name>
</gene>
<name>A0A1S8AR37_9EURY</name>
<evidence type="ECO:0000313" key="2">
    <source>
        <dbReference type="EMBL" id="OLZ39122.1"/>
    </source>
</evidence>
<protein>
    <submittedName>
        <fullName evidence="2">Uncharacterized protein</fullName>
    </submittedName>
</protein>
<evidence type="ECO:0000313" key="3">
    <source>
        <dbReference type="Proteomes" id="UP000189370"/>
    </source>
</evidence>
<accession>A0A1S8AR37</accession>
<comment type="caution">
    <text evidence="2">The sequence shown here is derived from an EMBL/GenBank/DDBJ whole genome shotgun (WGS) entry which is preliminary data.</text>
</comment>
<keyword evidence="3" id="KW-1185">Reference proteome</keyword>
<reference evidence="3" key="1">
    <citation type="submission" date="2016-04" db="EMBL/GenBank/DDBJ databases">
        <authorList>
            <person name="Chen S.-C."/>
            <person name="Lai M.-C."/>
        </authorList>
    </citation>
    <scope>NUCLEOTIDE SEQUENCE [LARGE SCALE GENOMIC DNA]</scope>
    <source>
        <strain evidence="3">AB14</strain>
    </source>
</reference>
<proteinExistence type="predicted"/>